<evidence type="ECO:0000256" key="7">
    <source>
        <dbReference type="ARBA" id="ARBA00023054"/>
    </source>
</evidence>
<keyword evidence="3" id="KW-0158">Chromosome</keyword>
<keyword evidence="4" id="KW-0132">Cell division</keyword>
<feature type="compositionally biased region" description="Basic and acidic residues" evidence="10">
    <location>
        <begin position="361"/>
        <end position="370"/>
    </location>
</feature>
<comment type="similarity">
    <text evidence="2">Belongs to the mis12 family.</text>
</comment>
<evidence type="ECO:0000256" key="6">
    <source>
        <dbReference type="ARBA" id="ARBA00022838"/>
    </source>
</evidence>
<dbReference type="RefSeq" id="XP_957354.2">
    <property type="nucleotide sequence ID" value="XM_952261.3"/>
</dbReference>
<feature type="compositionally biased region" description="Low complexity" evidence="10">
    <location>
        <begin position="238"/>
        <end position="255"/>
    </location>
</feature>
<evidence type="ECO:0000256" key="9">
    <source>
        <dbReference type="ARBA" id="ARBA00023328"/>
    </source>
</evidence>
<dbReference type="PaxDb" id="5141-EFNCRP00000006175"/>
<dbReference type="GeneID" id="3873475"/>
<keyword evidence="9" id="KW-0137">Centromere</keyword>
<keyword evidence="8" id="KW-0131">Cell cycle</keyword>
<dbReference type="InParanoid" id="Q7RYV6"/>
<evidence type="ECO:0000256" key="5">
    <source>
        <dbReference type="ARBA" id="ARBA00022776"/>
    </source>
</evidence>
<protein>
    <recommendedName>
        <fullName evidence="13">Mis12 domain-containing protein</fullName>
    </recommendedName>
</protein>
<dbReference type="Proteomes" id="UP000001805">
    <property type="component" value="Chromosome 3, Linkage Group III"/>
</dbReference>
<dbReference type="GO" id="GO:0000070">
    <property type="term" value="P:mitotic sister chromatid segregation"/>
    <property type="evidence" value="ECO:0000318"/>
    <property type="project" value="GO_Central"/>
</dbReference>
<feature type="compositionally biased region" description="Basic and acidic residues" evidence="10">
    <location>
        <begin position="471"/>
        <end position="482"/>
    </location>
</feature>
<feature type="compositionally biased region" description="Gly residues" evidence="10">
    <location>
        <begin position="434"/>
        <end position="443"/>
    </location>
</feature>
<dbReference type="GO" id="GO:0051382">
    <property type="term" value="P:kinetochore assembly"/>
    <property type="evidence" value="ECO:0000318"/>
    <property type="project" value="GO_Central"/>
</dbReference>
<dbReference type="Pfam" id="PF05859">
    <property type="entry name" value="Mis12"/>
    <property type="match status" value="1"/>
</dbReference>
<dbReference type="PANTHER" id="PTHR14527:SF2">
    <property type="entry name" value="PROTEIN MIS12 HOMOLOG"/>
    <property type="match status" value="1"/>
</dbReference>
<evidence type="ECO:0000313" key="11">
    <source>
        <dbReference type="EMBL" id="EAA28118.2"/>
    </source>
</evidence>
<feature type="region of interest" description="Disordered" evidence="10">
    <location>
        <begin position="198"/>
        <end position="255"/>
    </location>
</feature>
<dbReference type="OrthoDB" id="1884855at2759"/>
<dbReference type="InterPro" id="IPR008685">
    <property type="entry name" value="Centromere_Mis12"/>
</dbReference>
<name>Q7RYV6_NEUCR</name>
<dbReference type="VEuPathDB" id="FungiDB:NCU06463"/>
<keyword evidence="7" id="KW-0175">Coiled coil</keyword>
<evidence type="ECO:0000256" key="10">
    <source>
        <dbReference type="SAM" id="MobiDB-lite"/>
    </source>
</evidence>
<feature type="region of interest" description="Disordered" evidence="10">
    <location>
        <begin position="302"/>
        <end position="331"/>
    </location>
</feature>
<dbReference type="STRING" id="367110.Q7RYV6"/>
<dbReference type="HOGENOM" id="CLU_046437_1_0_1"/>
<keyword evidence="5" id="KW-0498">Mitosis</keyword>
<feature type="region of interest" description="Disordered" evidence="10">
    <location>
        <begin position="137"/>
        <end position="157"/>
    </location>
</feature>
<dbReference type="AlphaFoldDB" id="Q7RYV6"/>
<feature type="compositionally biased region" description="Acidic residues" evidence="10">
    <location>
        <begin position="446"/>
        <end position="455"/>
    </location>
</feature>
<feature type="region of interest" description="Disordered" evidence="10">
    <location>
        <begin position="360"/>
        <end position="509"/>
    </location>
</feature>
<evidence type="ECO:0000256" key="3">
    <source>
        <dbReference type="ARBA" id="ARBA00022454"/>
    </source>
</evidence>
<gene>
    <name evidence="11" type="ORF">NCU06463</name>
</gene>
<evidence type="ECO:0000256" key="2">
    <source>
        <dbReference type="ARBA" id="ARBA00008643"/>
    </source>
</evidence>
<dbReference type="EMBL" id="CM002238">
    <property type="protein sequence ID" value="EAA28118.2"/>
    <property type="molecule type" value="Genomic_DNA"/>
</dbReference>
<dbReference type="OMA" id="EHFSYPP"/>
<feature type="compositionally biased region" description="Basic and acidic residues" evidence="10">
    <location>
        <begin position="493"/>
        <end position="509"/>
    </location>
</feature>
<evidence type="ECO:0000256" key="1">
    <source>
        <dbReference type="ARBA" id="ARBA00004629"/>
    </source>
</evidence>
<dbReference type="GO" id="GO:0051301">
    <property type="term" value="P:cell division"/>
    <property type="evidence" value="ECO:0007669"/>
    <property type="project" value="UniProtKB-KW"/>
</dbReference>
<evidence type="ECO:0000256" key="8">
    <source>
        <dbReference type="ARBA" id="ARBA00023306"/>
    </source>
</evidence>
<feature type="compositionally biased region" description="Basic and acidic residues" evidence="10">
    <location>
        <begin position="145"/>
        <end position="156"/>
    </location>
</feature>
<proteinExistence type="inferred from homology"/>
<organism evidence="11 12">
    <name type="scientific">Neurospora crassa (strain ATCC 24698 / 74-OR23-1A / CBS 708.71 / DSM 1257 / FGSC 987)</name>
    <dbReference type="NCBI Taxonomy" id="367110"/>
    <lineage>
        <taxon>Eukaryota</taxon>
        <taxon>Fungi</taxon>
        <taxon>Dikarya</taxon>
        <taxon>Ascomycota</taxon>
        <taxon>Pezizomycotina</taxon>
        <taxon>Sordariomycetes</taxon>
        <taxon>Sordariomycetidae</taxon>
        <taxon>Sordariales</taxon>
        <taxon>Sordariaceae</taxon>
        <taxon>Neurospora</taxon>
    </lineage>
</organism>
<dbReference type="PANTHER" id="PTHR14527">
    <property type="entry name" value="PROTEIN MIS12 HOMOLOG"/>
    <property type="match status" value="1"/>
</dbReference>
<keyword evidence="12" id="KW-1185">Reference proteome</keyword>
<sequence>MATTTTDTELLTEHFGYPPVSLLDDIINSINILAERALNSVEQGLLNAPPASLGFRPPTHASTTKPGKKPKKGEEGLPNAEEAHRHEIENGTHQLETLLCASIDRNFDKFEIYVMRNILCVRPEDRDWIRLGHYEGLDFSSPQKEGQKEGGDEKPTLETVTRLRRRLQASQKLNVMLHAEKARNAALLSEVRRLIGSPKKVKSERSQPPPLPQIPTQNGNDINNTDTEMTDAPPPPSSTTIPTTDSTSTSKPPFGFLTQTSLLSTSDASTPLTTTTAFTLSQLDALRSLSTSLRSLLPALSQPVAATTPEPEPASTDSPDEPEEDDRKKKPWRLQRLEYIETATRKHLEQVRGLELGVNGELRDGGELGGKEQSITGDLMVVVEENGGDGDGDGDGARRTTKRRRVEREEVEALEGVLGSLGGGGHDGSSNEAGGEGGEGGQGQEQEQEQNEEQNEERQEEGQIQAQSEGSQREGGEGETKTKTPRQGGGSAEKAKDQGDGEEGRMDES</sequence>
<evidence type="ECO:0000313" key="12">
    <source>
        <dbReference type="Proteomes" id="UP000001805"/>
    </source>
</evidence>
<dbReference type="GO" id="GO:0000444">
    <property type="term" value="C:MIS12/MIND type complex"/>
    <property type="evidence" value="ECO:0000318"/>
    <property type="project" value="GO_Central"/>
</dbReference>
<evidence type="ECO:0008006" key="13">
    <source>
        <dbReference type="Google" id="ProtNLM"/>
    </source>
</evidence>
<accession>Q7RYV6</accession>
<feature type="compositionally biased region" description="Polar residues" evidence="10">
    <location>
        <begin position="214"/>
        <end position="227"/>
    </location>
</feature>
<reference evidence="11 12" key="1">
    <citation type="journal article" date="2003" name="Nature">
        <title>The genome sequence of the filamentous fungus Neurospora crassa.</title>
        <authorList>
            <person name="Galagan J.E."/>
            <person name="Calvo S.E."/>
            <person name="Borkovich K.A."/>
            <person name="Selker E.U."/>
            <person name="Read N.D."/>
            <person name="Jaffe D."/>
            <person name="FitzHugh W."/>
            <person name="Ma L.J."/>
            <person name="Smirnov S."/>
            <person name="Purcell S."/>
            <person name="Rehman B."/>
            <person name="Elkins T."/>
            <person name="Engels R."/>
            <person name="Wang S."/>
            <person name="Nielsen C.B."/>
            <person name="Butler J."/>
            <person name="Endrizzi M."/>
            <person name="Qui D."/>
            <person name="Ianakiev P."/>
            <person name="Bell-Pedersen D."/>
            <person name="Nelson M.A."/>
            <person name="Werner-Washburne M."/>
            <person name="Selitrennikoff C.P."/>
            <person name="Kinsey J.A."/>
            <person name="Braun E.L."/>
            <person name="Zelter A."/>
            <person name="Schulte U."/>
            <person name="Kothe G.O."/>
            <person name="Jedd G."/>
            <person name="Mewes W."/>
            <person name="Staben C."/>
            <person name="Marcotte E."/>
            <person name="Greenberg D."/>
            <person name="Roy A."/>
            <person name="Foley K."/>
            <person name="Naylor J."/>
            <person name="Stange-Thomann N."/>
            <person name="Barrett R."/>
            <person name="Gnerre S."/>
            <person name="Kamal M."/>
            <person name="Kamvysselis M."/>
            <person name="Mauceli E."/>
            <person name="Bielke C."/>
            <person name="Rudd S."/>
            <person name="Frishman D."/>
            <person name="Krystofova S."/>
            <person name="Rasmussen C."/>
            <person name="Metzenberg R.L."/>
            <person name="Perkins D.D."/>
            <person name="Kroken S."/>
            <person name="Cogoni C."/>
            <person name="Macino G."/>
            <person name="Catcheside D."/>
            <person name="Li W."/>
            <person name="Pratt R.J."/>
            <person name="Osmani S.A."/>
            <person name="DeSouza C.P."/>
            <person name="Glass L."/>
            <person name="Orbach M.J."/>
            <person name="Berglund J.A."/>
            <person name="Voelker R."/>
            <person name="Yarden O."/>
            <person name="Plamann M."/>
            <person name="Seiler S."/>
            <person name="Dunlap J."/>
            <person name="Radford A."/>
            <person name="Aramayo R."/>
            <person name="Natvig D.O."/>
            <person name="Alex L.A."/>
            <person name="Mannhaupt G."/>
            <person name="Ebbole D.J."/>
            <person name="Freitag M."/>
            <person name="Paulsen I."/>
            <person name="Sachs M.S."/>
            <person name="Lander E.S."/>
            <person name="Nusbaum C."/>
            <person name="Birren B."/>
        </authorList>
    </citation>
    <scope>NUCLEOTIDE SEQUENCE [LARGE SCALE GENOMIC DNA]</scope>
    <source>
        <strain evidence="12">ATCC 24698 / 74-OR23-1A / CBS 708.71 / DSM 1257 / FGSC 987</strain>
    </source>
</reference>
<dbReference type="SMR" id="Q7RYV6"/>
<evidence type="ECO:0000256" key="4">
    <source>
        <dbReference type="ARBA" id="ARBA00022618"/>
    </source>
</evidence>
<feature type="compositionally biased region" description="Low complexity" evidence="10">
    <location>
        <begin position="302"/>
        <end position="317"/>
    </location>
</feature>
<dbReference type="GO" id="GO:0005634">
    <property type="term" value="C:nucleus"/>
    <property type="evidence" value="ECO:0007669"/>
    <property type="project" value="InterPro"/>
</dbReference>
<keyword evidence="6" id="KW-0995">Kinetochore</keyword>
<dbReference type="KEGG" id="ncr:NCU06463"/>
<comment type="subcellular location">
    <subcellularLocation>
        <location evidence="1">Chromosome</location>
        <location evidence="1">Centromere</location>
        <location evidence="1">Kinetochore</location>
    </subcellularLocation>
</comment>
<feature type="region of interest" description="Disordered" evidence="10">
    <location>
        <begin position="49"/>
        <end position="79"/>
    </location>
</feature>